<evidence type="ECO:0000313" key="2">
    <source>
        <dbReference type="EMBL" id="MPD03406.1"/>
    </source>
</evidence>
<accession>A0A5B7K996</accession>
<keyword evidence="3" id="KW-1185">Reference proteome</keyword>
<feature type="compositionally biased region" description="Polar residues" evidence="1">
    <location>
        <begin position="29"/>
        <end position="43"/>
    </location>
</feature>
<dbReference type="AlphaFoldDB" id="A0A5B7K996"/>
<dbReference type="OrthoDB" id="6247875at2759"/>
<evidence type="ECO:0000256" key="1">
    <source>
        <dbReference type="SAM" id="MobiDB-lite"/>
    </source>
</evidence>
<name>A0A5B7K996_PORTR</name>
<feature type="region of interest" description="Disordered" evidence="1">
    <location>
        <begin position="1"/>
        <end position="116"/>
    </location>
</feature>
<organism evidence="2 3">
    <name type="scientific">Portunus trituberculatus</name>
    <name type="common">Swimming crab</name>
    <name type="synonym">Neptunus trituberculatus</name>
    <dbReference type="NCBI Taxonomy" id="210409"/>
    <lineage>
        <taxon>Eukaryota</taxon>
        <taxon>Metazoa</taxon>
        <taxon>Ecdysozoa</taxon>
        <taxon>Arthropoda</taxon>
        <taxon>Crustacea</taxon>
        <taxon>Multicrustacea</taxon>
        <taxon>Malacostraca</taxon>
        <taxon>Eumalacostraca</taxon>
        <taxon>Eucarida</taxon>
        <taxon>Decapoda</taxon>
        <taxon>Pleocyemata</taxon>
        <taxon>Brachyura</taxon>
        <taxon>Eubrachyura</taxon>
        <taxon>Portunoidea</taxon>
        <taxon>Portunidae</taxon>
        <taxon>Portuninae</taxon>
        <taxon>Portunus</taxon>
    </lineage>
</organism>
<feature type="compositionally biased region" description="Polar residues" evidence="1">
    <location>
        <begin position="65"/>
        <end position="74"/>
    </location>
</feature>
<reference evidence="2 3" key="1">
    <citation type="submission" date="2019-05" db="EMBL/GenBank/DDBJ databases">
        <title>Another draft genome of Portunus trituberculatus and its Hox gene families provides insights of decapod evolution.</title>
        <authorList>
            <person name="Jeong J.-H."/>
            <person name="Song I."/>
            <person name="Kim S."/>
            <person name="Choi T."/>
            <person name="Kim D."/>
            <person name="Ryu S."/>
            <person name="Kim W."/>
        </authorList>
    </citation>
    <scope>NUCLEOTIDE SEQUENCE [LARGE SCALE GENOMIC DNA]</scope>
    <source>
        <tissue evidence="2">Muscle</tissue>
    </source>
</reference>
<gene>
    <name evidence="2" type="ORF">E2C01_099044</name>
</gene>
<dbReference type="EMBL" id="VSRR010135961">
    <property type="protein sequence ID" value="MPD03406.1"/>
    <property type="molecule type" value="Genomic_DNA"/>
</dbReference>
<protein>
    <submittedName>
        <fullName evidence="2">Uncharacterized protein</fullName>
    </submittedName>
</protein>
<comment type="caution">
    <text evidence="2">The sequence shown here is derived from an EMBL/GenBank/DDBJ whole genome shotgun (WGS) entry which is preliminary data.</text>
</comment>
<dbReference type="Proteomes" id="UP000324222">
    <property type="component" value="Unassembled WGS sequence"/>
</dbReference>
<evidence type="ECO:0000313" key="3">
    <source>
        <dbReference type="Proteomes" id="UP000324222"/>
    </source>
</evidence>
<sequence>MSSKRKSLPSKVLDAYPDTGDMLVEDTPNLVTTTAGDSDNSAAGSEFSYGEEGTVGMSPPRWSDSEVTAPTSTADAKRSRLNAARKSMDDVLKRLTSKMSHSTLDDAEQGKRERER</sequence>
<proteinExistence type="predicted"/>